<evidence type="ECO:0000259" key="6">
    <source>
        <dbReference type="PROSITE" id="PS50835"/>
    </source>
</evidence>
<comment type="subcellular location">
    <subcellularLocation>
        <location evidence="1">Membrane</location>
        <topology evidence="1">Single-pass membrane protein</topology>
    </subcellularLocation>
</comment>
<sequence length="602" mass="67103">MKALQPGLALLCLLLTAVCTDCQSWSLSVPHKISALQGSCVVVPCEVTYPGEAKSADEVTTIWYKNSDTMFSSKEQVDRWKQIGDIELRNCTLEIDQVRNTDAGRLHFRIEVKNLNSYSFKENLVTVELVDDPQEPKLNSPRDVKAGDRIFASCEALHSCPSHPPQFTWRNTKGLSHAQHQKLENGEWKSSSTLEFTPAIQDNDKKLTCMVEHRGGKIKESFVLLNVKYQPRIQNSSSCSVDTTTVSCQCHVDSNPESQITWRVRNREMGANITYQKGTTTVGTLQAAFPLSRNVLCLATNSYGKDEKSFLLPLHEKPEIHNDSRCAINATGLFCICFVNSTPPVDIQWQLPGASLSSSITKNQGDMTTAILMDPITSSQSISCLAVNDYGTASMTFTVPKYEKPEIHNDSRCAINATGLFCICFVNSTPPVDIQWQLSGTNLSSSITTKQGDMTTAILMDPITSSQSISCLAVNDYGRASMTFTVPKDDLMWYLFIALPSAAVLLIVVLVVVVCRQRAGKNTAEKNINYVNKKTSVDSEDYRNGEKSRYTSWEINEHQTSYDQDIYCNEHPVYGNTEELQEMPHEYSRSSTVEAEDIYANM</sequence>
<proteinExistence type="predicted"/>
<dbReference type="AlphaFoldDB" id="A0A8C4SYP3"/>
<dbReference type="InterPro" id="IPR036179">
    <property type="entry name" value="Ig-like_dom_sf"/>
</dbReference>
<dbReference type="PANTHER" id="PTHR46484:SF1">
    <property type="entry name" value="SCHWANN CELL MYELIN PROTEIN-RELATED"/>
    <property type="match status" value="1"/>
</dbReference>
<evidence type="ECO:0000256" key="3">
    <source>
        <dbReference type="ARBA" id="ARBA00023157"/>
    </source>
</evidence>
<feature type="domain" description="Ig-like" evidence="6">
    <location>
        <begin position="133"/>
        <end position="226"/>
    </location>
</feature>
<dbReference type="SUPFAM" id="SSF48726">
    <property type="entry name" value="Immunoglobulin"/>
    <property type="match status" value="5"/>
</dbReference>
<dbReference type="InterPro" id="IPR003599">
    <property type="entry name" value="Ig_sub"/>
</dbReference>
<dbReference type="GO" id="GO:0016020">
    <property type="term" value="C:membrane"/>
    <property type="evidence" value="ECO:0007669"/>
    <property type="project" value="UniProtKB-SubCell"/>
</dbReference>
<dbReference type="Gene3D" id="2.60.40.10">
    <property type="entry name" value="Immunoglobulins"/>
    <property type="match status" value="4"/>
</dbReference>
<dbReference type="InterPro" id="IPR013783">
    <property type="entry name" value="Ig-like_fold"/>
</dbReference>
<reference evidence="7" key="1">
    <citation type="submission" date="2021-06" db="EMBL/GenBank/DDBJ databases">
        <authorList>
            <consortium name="Wellcome Sanger Institute Data Sharing"/>
        </authorList>
    </citation>
    <scope>NUCLEOTIDE SEQUENCE [LARGE SCALE GENOMIC DNA]</scope>
</reference>
<dbReference type="InterPro" id="IPR013162">
    <property type="entry name" value="CD80_C2-set"/>
</dbReference>
<keyword evidence="4" id="KW-1133">Transmembrane helix</keyword>
<dbReference type="PROSITE" id="PS50835">
    <property type="entry name" value="IG_LIKE"/>
    <property type="match status" value="1"/>
</dbReference>
<gene>
    <name evidence="7" type="primary">LOC114667887</name>
</gene>
<feature type="chain" id="PRO_5034734101" evidence="5">
    <location>
        <begin position="23"/>
        <end position="602"/>
    </location>
</feature>
<protein>
    <submittedName>
        <fullName evidence="7">Myelin-associated glycoprotein-like</fullName>
    </submittedName>
</protein>
<keyword evidence="3" id="KW-1015">Disulfide bond</keyword>
<dbReference type="SMART" id="SM00409">
    <property type="entry name" value="IG"/>
    <property type="match status" value="2"/>
</dbReference>
<feature type="transmembrane region" description="Helical" evidence="4">
    <location>
        <begin position="491"/>
        <end position="515"/>
    </location>
</feature>
<dbReference type="InterPro" id="IPR007110">
    <property type="entry name" value="Ig-like_dom"/>
</dbReference>
<reference evidence="7" key="3">
    <citation type="submission" date="2025-09" db="UniProtKB">
        <authorList>
            <consortium name="Ensembl"/>
        </authorList>
    </citation>
    <scope>IDENTIFICATION</scope>
</reference>
<reference evidence="7" key="2">
    <citation type="submission" date="2025-08" db="UniProtKB">
        <authorList>
            <consortium name="Ensembl"/>
        </authorList>
    </citation>
    <scope>IDENTIFICATION</scope>
</reference>
<evidence type="ECO:0000313" key="8">
    <source>
        <dbReference type="Proteomes" id="UP000694620"/>
    </source>
</evidence>
<keyword evidence="5" id="KW-0732">Signal</keyword>
<evidence type="ECO:0000256" key="5">
    <source>
        <dbReference type="SAM" id="SignalP"/>
    </source>
</evidence>
<keyword evidence="2 4" id="KW-0472">Membrane</keyword>
<dbReference type="GeneTree" id="ENSGT01150000286924"/>
<name>A0A8C4SYP3_ERPCA</name>
<dbReference type="Ensembl" id="ENSECRT00000024719.1">
    <property type="protein sequence ID" value="ENSECRP00000024187.1"/>
    <property type="gene ID" value="ENSECRG00000016382.1"/>
</dbReference>
<dbReference type="Proteomes" id="UP000694620">
    <property type="component" value="Chromosome 17"/>
</dbReference>
<evidence type="ECO:0000313" key="7">
    <source>
        <dbReference type="Ensembl" id="ENSECRP00000024187.1"/>
    </source>
</evidence>
<dbReference type="PANTHER" id="PTHR46484">
    <property type="entry name" value="SI:CH211-171H4.5-RELATED"/>
    <property type="match status" value="1"/>
</dbReference>
<keyword evidence="4" id="KW-0812">Transmembrane</keyword>
<organism evidence="7 8">
    <name type="scientific">Erpetoichthys calabaricus</name>
    <name type="common">Rope fish</name>
    <name type="synonym">Calamoichthys calabaricus</name>
    <dbReference type="NCBI Taxonomy" id="27687"/>
    <lineage>
        <taxon>Eukaryota</taxon>
        <taxon>Metazoa</taxon>
        <taxon>Chordata</taxon>
        <taxon>Craniata</taxon>
        <taxon>Vertebrata</taxon>
        <taxon>Euteleostomi</taxon>
        <taxon>Actinopterygii</taxon>
        <taxon>Polypteriformes</taxon>
        <taxon>Polypteridae</taxon>
        <taxon>Erpetoichthys</taxon>
    </lineage>
</organism>
<accession>A0A8C4SYP3</accession>
<feature type="signal peptide" evidence="5">
    <location>
        <begin position="1"/>
        <end position="22"/>
    </location>
</feature>
<dbReference type="Pfam" id="PF08205">
    <property type="entry name" value="C2-set_2"/>
    <property type="match status" value="1"/>
</dbReference>
<evidence type="ECO:0000256" key="2">
    <source>
        <dbReference type="ARBA" id="ARBA00023136"/>
    </source>
</evidence>
<evidence type="ECO:0000256" key="1">
    <source>
        <dbReference type="ARBA" id="ARBA00004167"/>
    </source>
</evidence>
<evidence type="ECO:0000256" key="4">
    <source>
        <dbReference type="SAM" id="Phobius"/>
    </source>
</evidence>
<keyword evidence="8" id="KW-1185">Reference proteome</keyword>